<keyword evidence="1" id="KW-0812">Transmembrane</keyword>
<feature type="transmembrane region" description="Helical" evidence="1">
    <location>
        <begin position="129"/>
        <end position="150"/>
    </location>
</feature>
<evidence type="ECO:0000313" key="2">
    <source>
        <dbReference type="EMBL" id="HBK54002.1"/>
    </source>
</evidence>
<keyword evidence="1" id="KW-1133">Transmembrane helix</keyword>
<feature type="transmembrane region" description="Helical" evidence="1">
    <location>
        <begin position="12"/>
        <end position="38"/>
    </location>
</feature>
<keyword evidence="1" id="KW-0472">Membrane</keyword>
<dbReference type="Proteomes" id="UP000263273">
    <property type="component" value="Unassembled WGS sequence"/>
</dbReference>
<accession>A0A354Z0L3</accession>
<dbReference type="STRING" id="378794.GCA_001570625_02540"/>
<protein>
    <recommendedName>
        <fullName evidence="4">DUF2269 domain-containing protein</fullName>
    </recommendedName>
</protein>
<feature type="transmembrane region" description="Helical" evidence="1">
    <location>
        <begin position="58"/>
        <end position="75"/>
    </location>
</feature>
<sequence length="172" mass="19428">MNKAGMRWIRILHIFSVSIWFGTVVCILGLVIMCFFQLNKNDFLIIAPLVPKLYQKIVMPAAIFTIIQGIIYGFFSSWGFFKYKWVLLKWIFVLLIILCTGLGGISQMVSVLAKIEATHFLGGFADGGLVLLFVSLQILFMLIMIVLSVFKPRTFKPIIFPEDPGCNLKASI</sequence>
<reference evidence="2 3" key="1">
    <citation type="journal article" date="2018" name="Nat. Biotechnol.">
        <title>A standardized bacterial taxonomy based on genome phylogeny substantially revises the tree of life.</title>
        <authorList>
            <person name="Parks D.H."/>
            <person name="Chuvochina M."/>
            <person name="Waite D.W."/>
            <person name="Rinke C."/>
            <person name="Skarshewski A."/>
            <person name="Chaumeil P.A."/>
            <person name="Hugenholtz P."/>
        </authorList>
    </citation>
    <scope>NUCLEOTIDE SEQUENCE [LARGE SCALE GENOMIC DNA]</scope>
    <source>
        <strain evidence="2">UBA10948</strain>
    </source>
</reference>
<organism evidence="2 3">
    <name type="scientific">Syntrophomonas wolfei</name>
    <dbReference type="NCBI Taxonomy" id="863"/>
    <lineage>
        <taxon>Bacteria</taxon>
        <taxon>Bacillati</taxon>
        <taxon>Bacillota</taxon>
        <taxon>Clostridia</taxon>
        <taxon>Eubacteriales</taxon>
        <taxon>Syntrophomonadaceae</taxon>
        <taxon>Syntrophomonas</taxon>
    </lineage>
</organism>
<name>A0A354Z0L3_9FIRM</name>
<dbReference type="EMBL" id="DNZF01000190">
    <property type="protein sequence ID" value="HBK54002.1"/>
    <property type="molecule type" value="Genomic_DNA"/>
</dbReference>
<comment type="caution">
    <text evidence="2">The sequence shown here is derived from an EMBL/GenBank/DDBJ whole genome shotgun (WGS) entry which is preliminary data.</text>
</comment>
<feature type="transmembrane region" description="Helical" evidence="1">
    <location>
        <begin position="87"/>
        <end position="109"/>
    </location>
</feature>
<evidence type="ECO:0000256" key="1">
    <source>
        <dbReference type="SAM" id="Phobius"/>
    </source>
</evidence>
<dbReference type="AlphaFoldDB" id="A0A354Z0L3"/>
<proteinExistence type="predicted"/>
<evidence type="ECO:0000313" key="3">
    <source>
        <dbReference type="Proteomes" id="UP000263273"/>
    </source>
</evidence>
<evidence type="ECO:0008006" key="4">
    <source>
        <dbReference type="Google" id="ProtNLM"/>
    </source>
</evidence>
<gene>
    <name evidence="2" type="ORF">DDZ44_08710</name>
</gene>